<evidence type="ECO:0000313" key="10">
    <source>
        <dbReference type="Proteomes" id="UP000077552"/>
    </source>
</evidence>
<dbReference type="OrthoDB" id="678161at2"/>
<dbReference type="InterPro" id="IPR026323">
    <property type="entry name" value="Exosortase-related_prot_XrtF"/>
</dbReference>
<evidence type="ECO:0000256" key="7">
    <source>
        <dbReference type="ARBA" id="ARBA00023136"/>
    </source>
</evidence>
<name>A0A1A9LG23_9FLAO</name>
<dbReference type="NCBIfam" id="TIGR04178">
    <property type="entry name" value="exo_archaeo"/>
    <property type="match status" value="1"/>
</dbReference>
<sequence>MKELFQKYKTVIRFVALFLGTYLVLSFFYAAYLKYFSSEAFFPDFITNLVAKQSASLLESFGVNTFLTPDNLGQGMLLTIENKYSVSIVEGCNAVSVIILFVSFIIAFAENFKKTFLFLFAGAVLIYIVNILRIAILTVAFYKYPNYENMLHGVVFPGIIYTMVFVLWMVWVWMLKPQKAA</sequence>
<evidence type="ECO:0000256" key="6">
    <source>
        <dbReference type="ARBA" id="ARBA00022989"/>
    </source>
</evidence>
<evidence type="ECO:0000256" key="5">
    <source>
        <dbReference type="ARBA" id="ARBA00022801"/>
    </source>
</evidence>
<evidence type="ECO:0000256" key="1">
    <source>
        <dbReference type="ARBA" id="ARBA00004651"/>
    </source>
</evidence>
<reference evidence="9 10" key="1">
    <citation type="submission" date="2016-05" db="EMBL/GenBank/DDBJ databases">
        <title>Genome sequencing of Vitellibacter soesokkakensis RSSK-12.</title>
        <authorList>
            <person name="Thevarajoo S."/>
            <person name="Selvaratnam C."/>
            <person name="Goh K.M."/>
            <person name="Chan K.-G."/>
            <person name="Chong C.S."/>
        </authorList>
    </citation>
    <scope>NUCLEOTIDE SEQUENCE [LARGE SCALE GENOMIC DNA]</scope>
    <source>
        <strain evidence="9 10">RSSK-12</strain>
    </source>
</reference>
<dbReference type="GO" id="GO:0005886">
    <property type="term" value="C:plasma membrane"/>
    <property type="evidence" value="ECO:0007669"/>
    <property type="project" value="UniProtKB-SubCell"/>
</dbReference>
<keyword evidence="4 8" id="KW-0812">Transmembrane</keyword>
<feature type="transmembrane region" description="Helical" evidence="8">
    <location>
        <begin position="154"/>
        <end position="175"/>
    </location>
</feature>
<keyword evidence="3" id="KW-0645">Protease</keyword>
<dbReference type="STRING" id="1385699.A7A78_09985"/>
<dbReference type="InterPro" id="IPR019127">
    <property type="entry name" value="Exosortase"/>
</dbReference>
<evidence type="ECO:0000313" key="9">
    <source>
        <dbReference type="EMBL" id="OAD92067.1"/>
    </source>
</evidence>
<evidence type="ECO:0000256" key="2">
    <source>
        <dbReference type="ARBA" id="ARBA00022475"/>
    </source>
</evidence>
<dbReference type="InterPro" id="IPR026392">
    <property type="entry name" value="Exo/Archaeosortase_dom"/>
</dbReference>
<keyword evidence="10" id="KW-1185">Reference proteome</keyword>
<keyword evidence="7 8" id="KW-0472">Membrane</keyword>
<keyword evidence="2" id="KW-1003">Cell membrane</keyword>
<evidence type="ECO:0000256" key="4">
    <source>
        <dbReference type="ARBA" id="ARBA00022692"/>
    </source>
</evidence>
<dbReference type="EMBL" id="LXIE01000005">
    <property type="protein sequence ID" value="OAD92067.1"/>
    <property type="molecule type" value="Genomic_DNA"/>
</dbReference>
<keyword evidence="5" id="KW-0378">Hydrolase</keyword>
<dbReference type="NCBIfam" id="TIGR04128">
    <property type="entry name" value="exoso_Fjoh_1448"/>
    <property type="match status" value="1"/>
</dbReference>
<feature type="transmembrane region" description="Helical" evidence="8">
    <location>
        <begin position="116"/>
        <end position="142"/>
    </location>
</feature>
<proteinExistence type="predicted"/>
<dbReference type="Pfam" id="PF09721">
    <property type="entry name" value="Exosortase_EpsH"/>
    <property type="match status" value="1"/>
</dbReference>
<keyword evidence="6 8" id="KW-1133">Transmembrane helix</keyword>
<evidence type="ECO:0000256" key="8">
    <source>
        <dbReference type="SAM" id="Phobius"/>
    </source>
</evidence>
<dbReference type="GO" id="GO:0006508">
    <property type="term" value="P:proteolysis"/>
    <property type="evidence" value="ECO:0007669"/>
    <property type="project" value="UniProtKB-KW"/>
</dbReference>
<organism evidence="9 10">
    <name type="scientific">Aequorivita soesokkakensis</name>
    <dbReference type="NCBI Taxonomy" id="1385699"/>
    <lineage>
        <taxon>Bacteria</taxon>
        <taxon>Pseudomonadati</taxon>
        <taxon>Bacteroidota</taxon>
        <taxon>Flavobacteriia</taxon>
        <taxon>Flavobacteriales</taxon>
        <taxon>Flavobacteriaceae</taxon>
        <taxon>Aequorivita</taxon>
    </lineage>
</organism>
<comment type="subcellular location">
    <subcellularLocation>
        <location evidence="1">Cell membrane</location>
        <topology evidence="1">Multi-pass membrane protein</topology>
    </subcellularLocation>
</comment>
<protein>
    <submittedName>
        <fullName evidence="9">Exosortase family protein XrtF</fullName>
    </submittedName>
</protein>
<dbReference type="RefSeq" id="WP_068761214.1">
    <property type="nucleotide sequence ID" value="NZ_LXIE01000005.1"/>
</dbReference>
<dbReference type="Proteomes" id="UP000077552">
    <property type="component" value="Unassembled WGS sequence"/>
</dbReference>
<feature type="transmembrane region" description="Helical" evidence="8">
    <location>
        <begin position="12"/>
        <end position="32"/>
    </location>
</feature>
<gene>
    <name evidence="9" type="ORF">A7A78_09985</name>
</gene>
<accession>A0A1A9LG23</accession>
<evidence type="ECO:0000256" key="3">
    <source>
        <dbReference type="ARBA" id="ARBA00022670"/>
    </source>
</evidence>
<dbReference type="GO" id="GO:0008233">
    <property type="term" value="F:peptidase activity"/>
    <property type="evidence" value="ECO:0007669"/>
    <property type="project" value="UniProtKB-KW"/>
</dbReference>
<feature type="transmembrane region" description="Helical" evidence="8">
    <location>
        <begin position="84"/>
        <end position="109"/>
    </location>
</feature>
<dbReference type="AlphaFoldDB" id="A0A1A9LG23"/>
<comment type="caution">
    <text evidence="9">The sequence shown here is derived from an EMBL/GenBank/DDBJ whole genome shotgun (WGS) entry which is preliminary data.</text>
</comment>